<gene>
    <name evidence="10" type="ORF">D0869_13800</name>
</gene>
<keyword evidence="4" id="KW-0804">Transcription</keyword>
<dbReference type="PROSITE" id="PS51821">
    <property type="entry name" value="VELVET"/>
    <property type="match status" value="1"/>
</dbReference>
<evidence type="ECO:0000259" key="9">
    <source>
        <dbReference type="PROSITE" id="PS51821"/>
    </source>
</evidence>
<comment type="similarity">
    <text evidence="6">Belongs to the velvet family. VelB subfamily.</text>
</comment>
<evidence type="ECO:0000256" key="5">
    <source>
        <dbReference type="ARBA" id="ARBA00023242"/>
    </source>
</evidence>
<dbReference type="Proteomes" id="UP000281245">
    <property type="component" value="Unassembled WGS sequence"/>
</dbReference>
<proteinExistence type="inferred from homology"/>
<dbReference type="GO" id="GO:0030435">
    <property type="term" value="P:sporulation resulting in formation of a cellular spore"/>
    <property type="evidence" value="ECO:0007669"/>
    <property type="project" value="UniProtKB-KW"/>
</dbReference>
<dbReference type="EMBL" id="QWIJ01001884">
    <property type="protein sequence ID" value="RMX73244.1"/>
    <property type="molecule type" value="Genomic_DNA"/>
</dbReference>
<feature type="chain" id="PRO_5018276003" description="Velvet domain-containing protein" evidence="8">
    <location>
        <begin position="18"/>
        <end position="705"/>
    </location>
</feature>
<keyword evidence="2" id="KW-0749">Sporulation</keyword>
<dbReference type="InterPro" id="IPR038491">
    <property type="entry name" value="Velvet_dom_sf"/>
</dbReference>
<feature type="compositionally biased region" description="Polar residues" evidence="7">
    <location>
        <begin position="415"/>
        <end position="428"/>
    </location>
</feature>
<evidence type="ECO:0000256" key="1">
    <source>
        <dbReference type="ARBA" id="ARBA00004123"/>
    </source>
</evidence>
<dbReference type="VEuPathDB" id="FungiDB:BTJ68_04333"/>
<accession>A0A3M6W3W1</accession>
<comment type="caution">
    <text evidence="10">The sequence shown here is derived from an EMBL/GenBank/DDBJ whole genome shotgun (WGS) entry which is preliminary data.</text>
</comment>
<dbReference type="Pfam" id="PF11754">
    <property type="entry name" value="Velvet"/>
    <property type="match status" value="1"/>
</dbReference>
<protein>
    <recommendedName>
        <fullName evidence="9">Velvet domain-containing protein</fullName>
    </recommendedName>
</protein>
<keyword evidence="5" id="KW-0539">Nucleus</keyword>
<feature type="domain" description="Velvet" evidence="9">
    <location>
        <begin position="426"/>
        <end position="694"/>
    </location>
</feature>
<evidence type="ECO:0000256" key="4">
    <source>
        <dbReference type="ARBA" id="ARBA00023163"/>
    </source>
</evidence>
<dbReference type="InterPro" id="IPR021740">
    <property type="entry name" value="Velvet"/>
</dbReference>
<dbReference type="PANTHER" id="PTHR33572:SF3">
    <property type="entry name" value="VELVET COMPLEX SUBUNIT B"/>
    <property type="match status" value="1"/>
</dbReference>
<reference evidence="10 11" key="1">
    <citation type="journal article" date="2018" name="BMC Genomics">
        <title>Genomic evidence for intraspecific hybridization in a clonal and extremely halotolerant yeast.</title>
        <authorList>
            <person name="Gostincar C."/>
            <person name="Stajich J.E."/>
            <person name="Zupancic J."/>
            <person name="Zalar P."/>
            <person name="Gunde-Cimerman N."/>
        </authorList>
    </citation>
    <scope>NUCLEOTIDE SEQUENCE [LARGE SCALE GENOMIC DNA]</scope>
    <source>
        <strain evidence="10 11">EXF-6656</strain>
    </source>
</reference>
<name>A0A3M6W3W1_HORWE</name>
<evidence type="ECO:0000256" key="7">
    <source>
        <dbReference type="SAM" id="MobiDB-lite"/>
    </source>
</evidence>
<evidence type="ECO:0000256" key="6">
    <source>
        <dbReference type="ARBA" id="ARBA00038045"/>
    </source>
</evidence>
<dbReference type="Gene3D" id="2.60.40.3960">
    <property type="entry name" value="Velvet domain"/>
    <property type="match status" value="2"/>
</dbReference>
<organism evidence="10 11">
    <name type="scientific">Hortaea werneckii</name>
    <name type="common">Black yeast</name>
    <name type="synonym">Cladosporium werneckii</name>
    <dbReference type="NCBI Taxonomy" id="91943"/>
    <lineage>
        <taxon>Eukaryota</taxon>
        <taxon>Fungi</taxon>
        <taxon>Dikarya</taxon>
        <taxon>Ascomycota</taxon>
        <taxon>Pezizomycotina</taxon>
        <taxon>Dothideomycetes</taxon>
        <taxon>Dothideomycetidae</taxon>
        <taxon>Mycosphaerellales</taxon>
        <taxon>Teratosphaeriaceae</taxon>
        <taxon>Hortaea</taxon>
    </lineage>
</organism>
<comment type="subcellular location">
    <subcellularLocation>
        <location evidence="1">Nucleus</location>
    </subcellularLocation>
</comment>
<evidence type="ECO:0000256" key="2">
    <source>
        <dbReference type="ARBA" id="ARBA00022969"/>
    </source>
</evidence>
<dbReference type="GO" id="GO:0005634">
    <property type="term" value="C:nucleus"/>
    <property type="evidence" value="ECO:0007669"/>
    <property type="project" value="UniProtKB-SubCell"/>
</dbReference>
<feature type="region of interest" description="Disordered" evidence="7">
    <location>
        <begin position="221"/>
        <end position="428"/>
    </location>
</feature>
<feature type="compositionally biased region" description="Basic and acidic residues" evidence="7">
    <location>
        <begin position="227"/>
        <end position="237"/>
    </location>
</feature>
<evidence type="ECO:0000313" key="11">
    <source>
        <dbReference type="Proteomes" id="UP000281245"/>
    </source>
</evidence>
<evidence type="ECO:0000256" key="3">
    <source>
        <dbReference type="ARBA" id="ARBA00023015"/>
    </source>
</evidence>
<sequence>MIGCCAFFFFFEPLVDFLCNGRWVQKRPAPPAFSQCRSGGISRAISDLFPHCSYLQYSLVRNRLRLRLRIVQSPARGRLRSASSSDTAACTNPVGAAHAGRCAGRADVNWACNRYLTLLCATSDNKSAHTARIADLILRVPGSWLGSGYNRQNKMGREQSPAEPWVDIQPAQLLVRLLAPSSRLSNRLRTGHHPTFHLVRTPTQQTSALSVTAANRQLHLPAPRNETTPHDTTRLDDTATTPDLKLLPSFKGVQPGYYQHAHPPPQQSNNLHANGLHPPDATQHFAPGYTNGQIPAGSEAIGSENMHPYHQQPYQPTGYGYQRQHQPPSQHQHQPQTQHHPQQQRFPPTLPPMQTSMGAHAPPQPPFSGPVTGPNAAAYAPLPAQQHQSQQPQMYGPGMASQLPQQAMSAAGPSSYPQERQMSKSGSKGNYQFALEICQQPQRARMCGFGDKDRRPITPPPCIRLRITDSRTGKEVDISEFEGNFFVLQVDLWDEKGEKEVNIVRASSSSPAVSISTATTTSYPPPPERPMISEMSPPGMYIGPDGQPYMAQNLRHPSYPGGPMGYPNQFGQQAYPGAPMPYMPQSQNNSAMFTRNLIGSLTVNASKLEDPEKKPGFWFVLQDLSVRTEGFFRLKMNFIDVGDGAMLNKGRAPVLAWTFSDKFQVYSAKKFPGVIESTPLSKCFAAQGIKIPIRKDTKEKDEDED</sequence>
<keyword evidence="3" id="KW-0805">Transcription regulation</keyword>
<feature type="compositionally biased region" description="Low complexity" evidence="7">
    <location>
        <begin position="381"/>
        <end position="397"/>
    </location>
</feature>
<evidence type="ECO:0000256" key="8">
    <source>
        <dbReference type="SAM" id="SignalP"/>
    </source>
</evidence>
<dbReference type="OrthoDB" id="1746739at2759"/>
<dbReference type="InterPro" id="IPR037525">
    <property type="entry name" value="Velvet_dom"/>
</dbReference>
<feature type="signal peptide" evidence="8">
    <location>
        <begin position="1"/>
        <end position="17"/>
    </location>
</feature>
<dbReference type="AlphaFoldDB" id="A0A3M6W3W1"/>
<dbReference type="PANTHER" id="PTHR33572">
    <property type="entry name" value="SPORE DEVELOPMENT REGULATOR VOSA"/>
    <property type="match status" value="1"/>
</dbReference>
<feature type="compositionally biased region" description="Low complexity" evidence="7">
    <location>
        <begin position="308"/>
        <end position="347"/>
    </location>
</feature>
<evidence type="ECO:0000313" key="10">
    <source>
        <dbReference type="EMBL" id="RMX73244.1"/>
    </source>
</evidence>
<keyword evidence="8" id="KW-0732">Signal</keyword>